<feature type="binding site" evidence="10">
    <location>
        <begin position="14"/>
        <end position="16"/>
    </location>
    <ligand>
        <name>UDP-N-acetyl-alpha-D-glucosamine</name>
        <dbReference type="ChEBI" id="CHEBI:57705"/>
    </ligand>
</feature>
<dbReference type="OrthoDB" id="9808936at2"/>
<dbReference type="NCBIfam" id="TIGR01133">
    <property type="entry name" value="murG"/>
    <property type="match status" value="1"/>
</dbReference>
<accession>A0A1M6DY19</accession>
<dbReference type="GO" id="GO:0050511">
    <property type="term" value="F:undecaprenyldiphospho-muramoylpentapeptide beta-N-acetylglucosaminyltransferase activity"/>
    <property type="evidence" value="ECO:0007669"/>
    <property type="project" value="UniProtKB-UniRule"/>
</dbReference>
<dbReference type="GO" id="GO:0071555">
    <property type="term" value="P:cell wall organization"/>
    <property type="evidence" value="ECO:0007669"/>
    <property type="project" value="UniProtKB-KW"/>
</dbReference>
<dbReference type="SUPFAM" id="SSF53756">
    <property type="entry name" value="UDP-Glycosyltransferase/glycogen phosphorylase"/>
    <property type="match status" value="1"/>
</dbReference>
<keyword evidence="8 10" id="KW-0131">Cell cycle</keyword>
<dbReference type="InterPro" id="IPR004276">
    <property type="entry name" value="GlycoTrans_28_N"/>
</dbReference>
<name>A0A1M6DY19_9FLAO</name>
<keyword evidence="5 10" id="KW-0133">Cell shape</keyword>
<gene>
    <name evidence="10" type="primary">murG</name>
    <name evidence="13" type="ORF">SAMN04488508_10382</name>
</gene>
<keyword evidence="7 10" id="KW-0472">Membrane</keyword>
<dbReference type="HAMAP" id="MF_00033">
    <property type="entry name" value="MurG"/>
    <property type="match status" value="1"/>
</dbReference>
<evidence type="ECO:0000256" key="3">
    <source>
        <dbReference type="ARBA" id="ARBA00022676"/>
    </source>
</evidence>
<comment type="caution">
    <text evidence="10">Lacks conserved residue(s) required for the propagation of feature annotation.</text>
</comment>
<dbReference type="RefSeq" id="WP_073315451.1">
    <property type="nucleotide sequence ID" value="NZ_FQYP01000003.1"/>
</dbReference>
<feature type="binding site" evidence="10">
    <location>
        <position position="297"/>
    </location>
    <ligand>
        <name>UDP-N-acetyl-alpha-D-glucosamine</name>
        <dbReference type="ChEBI" id="CHEBI:57705"/>
    </ligand>
</feature>
<feature type="binding site" evidence="10">
    <location>
        <position position="169"/>
    </location>
    <ligand>
        <name>UDP-N-acetyl-alpha-D-glucosamine</name>
        <dbReference type="ChEBI" id="CHEBI:57705"/>
    </ligand>
</feature>
<comment type="catalytic activity">
    <reaction evidence="10">
        <text>di-trans,octa-cis-undecaprenyl diphospho-N-acetyl-alpha-D-muramoyl-L-alanyl-D-glutamyl-meso-2,6-diaminopimeloyl-D-alanyl-D-alanine + UDP-N-acetyl-alpha-D-glucosamine = di-trans,octa-cis-undecaprenyl diphospho-[N-acetyl-alpha-D-glucosaminyl-(1-&gt;4)]-N-acetyl-alpha-D-muramoyl-L-alanyl-D-glutamyl-meso-2,6-diaminopimeloyl-D-alanyl-D-alanine + UDP + H(+)</text>
        <dbReference type="Rhea" id="RHEA:31227"/>
        <dbReference type="ChEBI" id="CHEBI:15378"/>
        <dbReference type="ChEBI" id="CHEBI:57705"/>
        <dbReference type="ChEBI" id="CHEBI:58223"/>
        <dbReference type="ChEBI" id="CHEBI:61387"/>
        <dbReference type="ChEBI" id="CHEBI:61388"/>
        <dbReference type="EC" id="2.4.1.227"/>
    </reaction>
</comment>
<proteinExistence type="inferred from homology"/>
<feature type="binding site" evidence="10">
    <location>
        <position position="128"/>
    </location>
    <ligand>
        <name>UDP-N-acetyl-alpha-D-glucosamine</name>
        <dbReference type="ChEBI" id="CHEBI:57705"/>
    </ligand>
</feature>
<evidence type="ECO:0000313" key="14">
    <source>
        <dbReference type="Proteomes" id="UP000184432"/>
    </source>
</evidence>
<protein>
    <recommendedName>
        <fullName evidence="10">UDP-N-acetylglucosamine--N-acetylmuramyl-(pentapeptide) pyrophosphoryl-undecaprenol N-acetylglucosamine transferase</fullName>
        <ecNumber evidence="10">2.4.1.227</ecNumber>
    </recommendedName>
    <alternativeName>
        <fullName evidence="10">Undecaprenyl-PP-MurNAc-pentapeptide-UDPGlcNAc GlcNAc transferase</fullName>
    </alternativeName>
</protein>
<keyword evidence="4 10" id="KW-0808">Transferase</keyword>
<evidence type="ECO:0000256" key="7">
    <source>
        <dbReference type="ARBA" id="ARBA00023136"/>
    </source>
</evidence>
<dbReference type="GO" id="GO:0008360">
    <property type="term" value="P:regulation of cell shape"/>
    <property type="evidence" value="ECO:0007669"/>
    <property type="project" value="UniProtKB-KW"/>
</dbReference>
<dbReference type="PANTHER" id="PTHR21015:SF22">
    <property type="entry name" value="GLYCOSYLTRANSFERASE"/>
    <property type="match status" value="1"/>
</dbReference>
<evidence type="ECO:0000256" key="4">
    <source>
        <dbReference type="ARBA" id="ARBA00022679"/>
    </source>
</evidence>
<comment type="similarity">
    <text evidence="10">Belongs to the glycosyltransferase 28 family. MurG subfamily.</text>
</comment>
<keyword evidence="3 10" id="KW-0328">Glycosyltransferase</keyword>
<dbReference type="Pfam" id="PF03033">
    <property type="entry name" value="Glyco_transf_28"/>
    <property type="match status" value="1"/>
</dbReference>
<sequence length="363" mass="40089">MSKTLKVILSGGGTGGHIYPAIAIANELQNRFPNAEVLFVGAKDRMEMQKVPQAGYKIVGLWISGIQRRLTLSNLLFPLKLISSLWKSRTIIKNFKPDVVIGTGGFASGPLLKMANAKKIPTVLQEQNSFPGITNKWLAKEANKICVAYDNMDRFFPKDKIIKTGNPVRQDLLSISGKREQAIAKYQLASDKKTILIIGGSLGARRINQLIEKELDFFATRNVQLLWQCGKLYYGDYKKYDDMENIQVHEFLDTMDLAYAAADIIISRAGAGSVSELCIVGKPVLFIPSPNVAEDHQTKNALAIVDKGGAKMLRENELDAEFENTMAGLMAAKEEQEELGIAIKKMALPNATSEIADEIEKLI</sequence>
<comment type="function">
    <text evidence="10">Cell wall formation. Catalyzes the transfer of a GlcNAc subunit on undecaprenyl-pyrophosphoryl-MurNAc-pentapeptide (lipid intermediate I) to form undecaprenyl-pyrophosphoryl-MurNAc-(pentapeptide)GlcNAc (lipid intermediate II).</text>
</comment>
<evidence type="ECO:0000256" key="8">
    <source>
        <dbReference type="ARBA" id="ARBA00023306"/>
    </source>
</evidence>
<comment type="subcellular location">
    <subcellularLocation>
        <location evidence="10">Cell membrane</location>
        <topology evidence="10">Peripheral membrane protein</topology>
        <orientation evidence="10">Cytoplasmic side</orientation>
    </subcellularLocation>
</comment>
<dbReference type="STRING" id="570521.SAMN04488508_10382"/>
<dbReference type="GO" id="GO:0005975">
    <property type="term" value="P:carbohydrate metabolic process"/>
    <property type="evidence" value="ECO:0007669"/>
    <property type="project" value="InterPro"/>
</dbReference>
<dbReference type="Proteomes" id="UP000184432">
    <property type="component" value="Unassembled WGS sequence"/>
</dbReference>
<dbReference type="GO" id="GO:0051991">
    <property type="term" value="F:UDP-N-acetyl-D-glucosamine:N-acetylmuramoyl-L-alanyl-D-glutamyl-meso-2,6-diaminopimelyl-D-alanyl-D-alanine-diphosphoundecaprenol 4-beta-N-acetylglucosaminlytransferase activity"/>
    <property type="evidence" value="ECO:0007669"/>
    <property type="project" value="RHEA"/>
</dbReference>
<reference evidence="14" key="1">
    <citation type="submission" date="2016-11" db="EMBL/GenBank/DDBJ databases">
        <authorList>
            <person name="Varghese N."/>
            <person name="Submissions S."/>
        </authorList>
    </citation>
    <scope>NUCLEOTIDE SEQUENCE [LARGE SCALE GENOMIC DNA]</scope>
    <source>
        <strain evidence="14">DSM 22623</strain>
    </source>
</reference>
<comment type="pathway">
    <text evidence="10">Cell wall biogenesis; peptidoglycan biosynthesis.</text>
</comment>
<keyword evidence="9 10" id="KW-0961">Cell wall biogenesis/degradation</keyword>
<organism evidence="13 14">
    <name type="scientific">Aquimarina spongiae</name>
    <dbReference type="NCBI Taxonomy" id="570521"/>
    <lineage>
        <taxon>Bacteria</taxon>
        <taxon>Pseudomonadati</taxon>
        <taxon>Bacteroidota</taxon>
        <taxon>Flavobacteriia</taxon>
        <taxon>Flavobacteriales</taxon>
        <taxon>Flavobacteriaceae</taxon>
        <taxon>Aquimarina</taxon>
    </lineage>
</organism>
<evidence type="ECO:0000259" key="12">
    <source>
        <dbReference type="Pfam" id="PF04101"/>
    </source>
</evidence>
<dbReference type="CDD" id="cd03785">
    <property type="entry name" value="GT28_MurG"/>
    <property type="match status" value="1"/>
</dbReference>
<evidence type="ECO:0000256" key="2">
    <source>
        <dbReference type="ARBA" id="ARBA00022618"/>
    </source>
</evidence>
<evidence type="ECO:0000256" key="10">
    <source>
        <dbReference type="HAMAP-Rule" id="MF_00033"/>
    </source>
</evidence>
<keyword evidence="14" id="KW-1185">Reference proteome</keyword>
<dbReference type="EC" id="2.4.1.227" evidence="10"/>
<dbReference type="PANTHER" id="PTHR21015">
    <property type="entry name" value="UDP-N-ACETYLGLUCOSAMINE--N-ACETYLMURAMYL-(PENTAPEPTIDE) PYROPHOSPHORYL-UNDECAPRENOL N-ACETYLGLUCOSAMINE TRANSFERASE 1"/>
    <property type="match status" value="1"/>
</dbReference>
<dbReference type="InterPro" id="IPR006009">
    <property type="entry name" value="GlcNAc_MurG"/>
</dbReference>
<dbReference type="GO" id="GO:0005886">
    <property type="term" value="C:plasma membrane"/>
    <property type="evidence" value="ECO:0007669"/>
    <property type="project" value="UniProtKB-SubCell"/>
</dbReference>
<feature type="domain" description="Glycosyl transferase family 28 C-terminal" evidence="12">
    <location>
        <begin position="194"/>
        <end position="346"/>
    </location>
</feature>
<keyword evidence="2 10" id="KW-0132">Cell division</keyword>
<dbReference type="GO" id="GO:0051301">
    <property type="term" value="P:cell division"/>
    <property type="evidence" value="ECO:0007669"/>
    <property type="project" value="UniProtKB-KW"/>
</dbReference>
<keyword evidence="6 10" id="KW-0573">Peptidoglycan synthesis</keyword>
<evidence type="ECO:0000313" key="13">
    <source>
        <dbReference type="EMBL" id="SHI78020.1"/>
    </source>
</evidence>
<dbReference type="EMBL" id="FQYP01000003">
    <property type="protein sequence ID" value="SHI78020.1"/>
    <property type="molecule type" value="Genomic_DNA"/>
</dbReference>
<dbReference type="AlphaFoldDB" id="A0A1M6DY19"/>
<evidence type="ECO:0000256" key="5">
    <source>
        <dbReference type="ARBA" id="ARBA00022960"/>
    </source>
</evidence>
<dbReference type="Pfam" id="PF04101">
    <property type="entry name" value="Glyco_tran_28_C"/>
    <property type="match status" value="1"/>
</dbReference>
<dbReference type="Gene3D" id="3.40.50.2000">
    <property type="entry name" value="Glycogen Phosphorylase B"/>
    <property type="match status" value="2"/>
</dbReference>
<dbReference type="UniPathway" id="UPA00219"/>
<keyword evidence="1 10" id="KW-1003">Cell membrane</keyword>
<evidence type="ECO:0000256" key="6">
    <source>
        <dbReference type="ARBA" id="ARBA00022984"/>
    </source>
</evidence>
<evidence type="ECO:0000256" key="1">
    <source>
        <dbReference type="ARBA" id="ARBA00022475"/>
    </source>
</evidence>
<feature type="binding site" evidence="10">
    <location>
        <position position="201"/>
    </location>
    <ligand>
        <name>UDP-N-acetyl-alpha-D-glucosamine</name>
        <dbReference type="ChEBI" id="CHEBI:57705"/>
    </ligand>
</feature>
<evidence type="ECO:0000259" key="11">
    <source>
        <dbReference type="Pfam" id="PF03033"/>
    </source>
</evidence>
<feature type="domain" description="Glycosyltransferase family 28 N-terminal" evidence="11">
    <location>
        <begin position="7"/>
        <end position="146"/>
    </location>
</feature>
<evidence type="ECO:0000256" key="9">
    <source>
        <dbReference type="ARBA" id="ARBA00023316"/>
    </source>
</evidence>
<dbReference type="InterPro" id="IPR007235">
    <property type="entry name" value="Glyco_trans_28_C"/>
</dbReference>
<dbReference type="GO" id="GO:0009252">
    <property type="term" value="P:peptidoglycan biosynthetic process"/>
    <property type="evidence" value="ECO:0007669"/>
    <property type="project" value="UniProtKB-UniRule"/>
</dbReference>